<evidence type="ECO:0000256" key="12">
    <source>
        <dbReference type="ARBA" id="ARBA00023186"/>
    </source>
</evidence>
<comment type="similarity">
    <text evidence="3">Belongs to the SCO1/2 family.</text>
</comment>
<comment type="subcellular location">
    <subcellularLocation>
        <location evidence="1">Membrane</location>
        <topology evidence="1">Multi-pass membrane protein</topology>
    </subcellularLocation>
</comment>
<evidence type="ECO:0000256" key="10">
    <source>
        <dbReference type="ARBA" id="ARBA00023136"/>
    </source>
</evidence>
<dbReference type="InterPro" id="IPR003782">
    <property type="entry name" value="SCO1/SenC"/>
</dbReference>
<dbReference type="InterPro" id="IPR012336">
    <property type="entry name" value="Thioredoxin-like_fold"/>
</dbReference>
<evidence type="ECO:0000256" key="5">
    <source>
        <dbReference type="ARBA" id="ARBA00022692"/>
    </source>
</evidence>
<dbReference type="SUPFAM" id="SSF158442">
    <property type="entry name" value="DsbB-like"/>
    <property type="match status" value="1"/>
</dbReference>
<feature type="transmembrane region" description="Helical" evidence="15">
    <location>
        <begin position="160"/>
        <end position="183"/>
    </location>
</feature>
<gene>
    <name evidence="17" type="ORF">SNEC2469_LOCUS26528</name>
</gene>
<evidence type="ECO:0000256" key="6">
    <source>
        <dbReference type="ARBA" id="ARBA00022982"/>
    </source>
</evidence>
<dbReference type="InterPro" id="IPR003752">
    <property type="entry name" value="DiS_bond_form_DsbB/BdbC"/>
</dbReference>
<keyword evidence="5 15" id="KW-0812">Transmembrane</keyword>
<dbReference type="EMBL" id="CAJNJA010054156">
    <property type="protein sequence ID" value="CAE7852804.1"/>
    <property type="molecule type" value="Genomic_DNA"/>
</dbReference>
<comment type="caution">
    <text evidence="17">The sequence shown here is derived from an EMBL/GenBank/DDBJ whole genome shotgun (WGS) entry which is preliminary data.</text>
</comment>
<evidence type="ECO:0000256" key="15">
    <source>
        <dbReference type="SAM" id="Phobius"/>
    </source>
</evidence>
<keyword evidence="12" id="KW-0143">Chaperone</keyword>
<evidence type="ECO:0000256" key="3">
    <source>
        <dbReference type="ARBA" id="ARBA00010996"/>
    </source>
</evidence>
<evidence type="ECO:0000256" key="13">
    <source>
        <dbReference type="ARBA" id="ARBA00023284"/>
    </source>
</evidence>
<proteinExistence type="inferred from homology"/>
<keyword evidence="9 14" id="KW-0186">Copper</keyword>
<dbReference type="Pfam" id="PF13462">
    <property type="entry name" value="Thioredoxin_4"/>
    <property type="match status" value="1"/>
</dbReference>
<evidence type="ECO:0000256" key="7">
    <source>
        <dbReference type="ARBA" id="ARBA00022989"/>
    </source>
</evidence>
<evidence type="ECO:0000259" key="16">
    <source>
        <dbReference type="PROSITE" id="PS51352"/>
    </source>
</evidence>
<organism evidence="17 18">
    <name type="scientific">Symbiodinium necroappetens</name>
    <dbReference type="NCBI Taxonomy" id="1628268"/>
    <lineage>
        <taxon>Eukaryota</taxon>
        <taxon>Sar</taxon>
        <taxon>Alveolata</taxon>
        <taxon>Dinophyceae</taxon>
        <taxon>Suessiales</taxon>
        <taxon>Symbiodiniaceae</taxon>
        <taxon>Symbiodinium</taxon>
    </lineage>
</organism>
<keyword evidence="7 15" id="KW-1133">Transmembrane helix</keyword>
<sequence>MAEYVSWFSDDITGLTGDADEMAEMTAAWGVYTRKVPIDGGGYNVDHTASVFMLDRDGRFFGTIAYEEDREIAFTKVRLERPQMNETKDNTQGSHRQDTWIWLFVAWLLALAATLGAIFIGEVMGQTPCVLCWYQRIFMFPLTFVLGLACIAVETRAAKYGLVLAVPGGLIAGWHVMLFYGVISEAIAPCTQGVSCADAEMTISGELMNRRALVIGTSVVAVAAMAGGTYLYNVNMARQAVMLANENTDILVRPTSPSIGPDDARVTIVEFLDPACEACRAFYPVVKQILDENPEDVRLVVRYAPFHDGSEEAVAILEAARVQDLYIPVMEAVFASQPMWAAHGNPNMALAWSAAEGAGLDLERARSEMRSPAIVALINQDKADVEQLEIQQTPTFYINGQPLTEYDFDRFDEQVHEALGN</sequence>
<evidence type="ECO:0000256" key="4">
    <source>
        <dbReference type="ARBA" id="ARBA00022448"/>
    </source>
</evidence>
<keyword evidence="13" id="KW-0676">Redox-active center</keyword>
<comment type="similarity">
    <text evidence="2">Belongs to the DsbB family. BdbC subfamily.</text>
</comment>
<dbReference type="Proteomes" id="UP000601435">
    <property type="component" value="Unassembled WGS sequence"/>
</dbReference>
<keyword evidence="11" id="KW-1015">Disulfide bond</keyword>
<keyword evidence="18" id="KW-1185">Reference proteome</keyword>
<evidence type="ECO:0000256" key="8">
    <source>
        <dbReference type="ARBA" id="ARBA00023002"/>
    </source>
</evidence>
<dbReference type="Pfam" id="PF02600">
    <property type="entry name" value="DsbB"/>
    <property type="match status" value="1"/>
</dbReference>
<dbReference type="PANTHER" id="PTHR43469">
    <property type="entry name" value="DISULFIDE FORMATION PROTEIN-RELATED"/>
    <property type="match status" value="1"/>
</dbReference>
<feature type="domain" description="Thioredoxin" evidence="16">
    <location>
        <begin position="241"/>
        <end position="421"/>
    </location>
</feature>
<dbReference type="InterPro" id="IPR023380">
    <property type="entry name" value="DsbB-like_sf"/>
</dbReference>
<dbReference type="GO" id="GO:0046872">
    <property type="term" value="F:metal ion binding"/>
    <property type="evidence" value="ECO:0007669"/>
    <property type="project" value="UniProtKB-KW"/>
</dbReference>
<evidence type="ECO:0000256" key="2">
    <source>
        <dbReference type="ARBA" id="ARBA00007602"/>
    </source>
</evidence>
<dbReference type="Pfam" id="PF02630">
    <property type="entry name" value="SCO1-SenC"/>
    <property type="match status" value="1"/>
</dbReference>
<evidence type="ECO:0000256" key="9">
    <source>
        <dbReference type="ARBA" id="ARBA00023008"/>
    </source>
</evidence>
<dbReference type="PROSITE" id="PS51352">
    <property type="entry name" value="THIOREDOXIN_2"/>
    <property type="match status" value="1"/>
</dbReference>
<evidence type="ECO:0000313" key="17">
    <source>
        <dbReference type="EMBL" id="CAE7852804.1"/>
    </source>
</evidence>
<evidence type="ECO:0000313" key="18">
    <source>
        <dbReference type="Proteomes" id="UP000601435"/>
    </source>
</evidence>
<dbReference type="InterPro" id="IPR013766">
    <property type="entry name" value="Thioredoxin_domain"/>
</dbReference>
<feature type="transmembrane region" description="Helical" evidence="15">
    <location>
        <begin position="133"/>
        <end position="153"/>
    </location>
</feature>
<keyword evidence="14" id="KW-0479">Metal-binding</keyword>
<dbReference type="GO" id="GO:0016020">
    <property type="term" value="C:membrane"/>
    <property type="evidence" value="ECO:0007669"/>
    <property type="project" value="UniProtKB-SubCell"/>
</dbReference>
<keyword evidence="6" id="KW-0249">Electron transport</keyword>
<evidence type="ECO:0000256" key="1">
    <source>
        <dbReference type="ARBA" id="ARBA00004141"/>
    </source>
</evidence>
<evidence type="ECO:0000256" key="14">
    <source>
        <dbReference type="PIRSR" id="PIRSR603782-1"/>
    </source>
</evidence>
<feature type="binding site" evidence="14">
    <location>
        <position position="47"/>
    </location>
    <ligand>
        <name>Cu cation</name>
        <dbReference type="ChEBI" id="CHEBI:23378"/>
    </ligand>
</feature>
<protein>
    <recommendedName>
        <fullName evidence="16">Thioredoxin domain-containing protein</fullName>
    </recommendedName>
</protein>
<keyword evidence="4" id="KW-0813">Transport</keyword>
<evidence type="ECO:0000256" key="11">
    <source>
        <dbReference type="ARBA" id="ARBA00023157"/>
    </source>
</evidence>
<reference evidence="17" key="1">
    <citation type="submission" date="2021-02" db="EMBL/GenBank/DDBJ databases">
        <authorList>
            <person name="Dougan E. K."/>
            <person name="Rhodes N."/>
            <person name="Thang M."/>
            <person name="Chan C."/>
        </authorList>
    </citation>
    <scope>NUCLEOTIDE SEQUENCE</scope>
</reference>
<dbReference type="Gene3D" id="1.20.1550.10">
    <property type="entry name" value="DsbB-like"/>
    <property type="match status" value="1"/>
</dbReference>
<dbReference type="InterPro" id="IPR012187">
    <property type="entry name" value="Disulphide_bond_form_BdbC"/>
</dbReference>
<feature type="transmembrane region" description="Helical" evidence="15">
    <location>
        <begin position="212"/>
        <end position="232"/>
    </location>
</feature>
<dbReference type="OrthoDB" id="76676at2759"/>
<dbReference type="GO" id="GO:0006457">
    <property type="term" value="P:protein folding"/>
    <property type="evidence" value="ECO:0007669"/>
    <property type="project" value="InterPro"/>
</dbReference>
<dbReference type="AlphaFoldDB" id="A0A813A3U1"/>
<dbReference type="Gene3D" id="3.40.30.10">
    <property type="entry name" value="Glutaredoxin"/>
    <property type="match status" value="2"/>
</dbReference>
<dbReference type="GO" id="GO:0015035">
    <property type="term" value="F:protein-disulfide reductase activity"/>
    <property type="evidence" value="ECO:0007669"/>
    <property type="project" value="InterPro"/>
</dbReference>
<dbReference type="SUPFAM" id="SSF52833">
    <property type="entry name" value="Thioredoxin-like"/>
    <property type="match status" value="2"/>
</dbReference>
<keyword evidence="10 15" id="KW-0472">Membrane</keyword>
<dbReference type="InterPro" id="IPR036249">
    <property type="entry name" value="Thioredoxin-like_sf"/>
</dbReference>
<keyword evidence="8" id="KW-0560">Oxidoreductase</keyword>
<accession>A0A813A3U1</accession>
<dbReference type="PANTHER" id="PTHR43469:SF1">
    <property type="entry name" value="SPBETA PROPHAGE-DERIVED DISULFIDE BOND FORMATION PROTEIN B"/>
    <property type="match status" value="1"/>
</dbReference>
<feature type="transmembrane region" description="Helical" evidence="15">
    <location>
        <begin position="100"/>
        <end position="121"/>
    </location>
</feature>
<name>A0A813A3U1_9DINO</name>